<dbReference type="HOGENOM" id="CLU_053715_0_0_1"/>
<keyword evidence="3" id="KW-1185">Reference proteome</keyword>
<evidence type="ECO:0000313" key="2">
    <source>
        <dbReference type="EMBL" id="KIK92406.1"/>
    </source>
</evidence>
<proteinExistence type="predicted"/>
<accession>A0A0D0DU62</accession>
<name>A0A0D0DU62_9AGAM</name>
<feature type="region of interest" description="Disordered" evidence="1">
    <location>
        <begin position="73"/>
        <end position="103"/>
    </location>
</feature>
<protein>
    <submittedName>
        <fullName evidence="2">Uncharacterized protein</fullName>
    </submittedName>
</protein>
<reference evidence="3" key="2">
    <citation type="submission" date="2015-01" db="EMBL/GenBank/DDBJ databases">
        <title>Evolutionary Origins and Diversification of the Mycorrhizal Mutualists.</title>
        <authorList>
            <consortium name="DOE Joint Genome Institute"/>
            <consortium name="Mycorrhizal Genomics Consortium"/>
            <person name="Kohler A."/>
            <person name="Kuo A."/>
            <person name="Nagy L.G."/>
            <person name="Floudas D."/>
            <person name="Copeland A."/>
            <person name="Barry K.W."/>
            <person name="Cichocki N."/>
            <person name="Veneault-Fourrey C."/>
            <person name="LaButti K."/>
            <person name="Lindquist E.A."/>
            <person name="Lipzen A."/>
            <person name="Lundell T."/>
            <person name="Morin E."/>
            <person name="Murat C."/>
            <person name="Riley R."/>
            <person name="Ohm R."/>
            <person name="Sun H."/>
            <person name="Tunlid A."/>
            <person name="Henrissat B."/>
            <person name="Grigoriev I.V."/>
            <person name="Hibbett D.S."/>
            <person name="Martin F."/>
        </authorList>
    </citation>
    <scope>NUCLEOTIDE SEQUENCE [LARGE SCALE GENOMIC DNA]</scope>
    <source>
        <strain evidence="3">Ve08.2h10</strain>
    </source>
</reference>
<dbReference type="Proteomes" id="UP000054538">
    <property type="component" value="Unassembled WGS sequence"/>
</dbReference>
<evidence type="ECO:0000313" key="3">
    <source>
        <dbReference type="Proteomes" id="UP000054538"/>
    </source>
</evidence>
<organism evidence="2 3">
    <name type="scientific">Paxillus rubicundulus Ve08.2h10</name>
    <dbReference type="NCBI Taxonomy" id="930991"/>
    <lineage>
        <taxon>Eukaryota</taxon>
        <taxon>Fungi</taxon>
        <taxon>Dikarya</taxon>
        <taxon>Basidiomycota</taxon>
        <taxon>Agaricomycotina</taxon>
        <taxon>Agaricomycetes</taxon>
        <taxon>Agaricomycetidae</taxon>
        <taxon>Boletales</taxon>
        <taxon>Paxilineae</taxon>
        <taxon>Paxillaceae</taxon>
        <taxon>Paxillus</taxon>
    </lineage>
</organism>
<sequence length="373" mass="40975">MAQHKTSPENDTSVRQVNNVLRNLRGEQFRHARNAQGTPASSSQLSSHTHNQRTLPFNLIYPSQTLETSTRSVGNTWVAGPGPPRSWLSPPYSSASSRPKDSSRLEIGADDITNTPAWRELALSLMFSPDIASSLRPSSNFRGTIYPNSRRVPPLAFLCLRLILVASSGPDLVEITPYIPPHLRHALLRYTAVHAPLSQVMLDALSDRTGHVNGELIVVGPRTSLHRNSFQKSQDGINGAIESNDVSTSWDSAQDIEPPPLLSLAVLSSLLSIPTFLTLPPTITHLALINISYPVPLQRLPTTCPLLVLSDLSYNIWLSASASAGRGGRTLLEEVEWGKLRKLEMFGVRGCLVTSKVLLEINRARWKDVKVIL</sequence>
<gene>
    <name evidence="2" type="ORF">PAXRUDRAFT_577828</name>
</gene>
<feature type="compositionally biased region" description="Low complexity" evidence="1">
    <location>
        <begin position="86"/>
        <end position="97"/>
    </location>
</feature>
<dbReference type="InParanoid" id="A0A0D0DU62"/>
<dbReference type="AlphaFoldDB" id="A0A0D0DU62"/>
<reference evidence="2 3" key="1">
    <citation type="submission" date="2014-04" db="EMBL/GenBank/DDBJ databases">
        <authorList>
            <consortium name="DOE Joint Genome Institute"/>
            <person name="Kuo A."/>
            <person name="Kohler A."/>
            <person name="Jargeat P."/>
            <person name="Nagy L.G."/>
            <person name="Floudas D."/>
            <person name="Copeland A."/>
            <person name="Barry K.W."/>
            <person name="Cichocki N."/>
            <person name="Veneault-Fourrey C."/>
            <person name="LaButti K."/>
            <person name="Lindquist E.A."/>
            <person name="Lipzen A."/>
            <person name="Lundell T."/>
            <person name="Morin E."/>
            <person name="Murat C."/>
            <person name="Sun H."/>
            <person name="Tunlid A."/>
            <person name="Henrissat B."/>
            <person name="Grigoriev I.V."/>
            <person name="Hibbett D.S."/>
            <person name="Martin F."/>
            <person name="Nordberg H.P."/>
            <person name="Cantor M.N."/>
            <person name="Hua S.X."/>
        </authorList>
    </citation>
    <scope>NUCLEOTIDE SEQUENCE [LARGE SCALE GENOMIC DNA]</scope>
    <source>
        <strain evidence="2 3">Ve08.2h10</strain>
    </source>
</reference>
<dbReference type="EMBL" id="KN825283">
    <property type="protein sequence ID" value="KIK92406.1"/>
    <property type="molecule type" value="Genomic_DNA"/>
</dbReference>
<dbReference type="OrthoDB" id="3264363at2759"/>
<evidence type="ECO:0000256" key="1">
    <source>
        <dbReference type="SAM" id="MobiDB-lite"/>
    </source>
</evidence>